<evidence type="ECO:0000313" key="2">
    <source>
        <dbReference type="Proteomes" id="UP000013063"/>
    </source>
</evidence>
<organism evidence="1 2">
    <name type="scientific">Caulobacter vibrioides OR37</name>
    <dbReference type="NCBI Taxonomy" id="1292034"/>
    <lineage>
        <taxon>Bacteria</taxon>
        <taxon>Pseudomonadati</taxon>
        <taxon>Pseudomonadota</taxon>
        <taxon>Alphaproteobacteria</taxon>
        <taxon>Caulobacterales</taxon>
        <taxon>Caulobacteraceae</taxon>
        <taxon>Caulobacter</taxon>
    </lineage>
</organism>
<keyword evidence="2" id="KW-1185">Reference proteome</keyword>
<name>R0ELR9_CAUVI</name>
<evidence type="ECO:0000313" key="1">
    <source>
        <dbReference type="EMBL" id="ENZ82042.1"/>
    </source>
</evidence>
<dbReference type="AlphaFoldDB" id="R0ELR9"/>
<accession>R0ELR9</accession>
<dbReference type="OrthoDB" id="9814088at2"/>
<sequence length="74" mass="8419">MAYQAGEFIQLRGRRWLIEEVRDNSTVGPILKLSCLEDDAQGEQLEIAVKSEITPELISDSWRRLGLNDFAAVR</sequence>
<dbReference type="RefSeq" id="WP_004619292.1">
    <property type="nucleotide sequence ID" value="NZ_APMP01000010.1"/>
</dbReference>
<proteinExistence type="predicted"/>
<protein>
    <submittedName>
        <fullName evidence="1">Uncharacterized protein</fullName>
    </submittedName>
</protein>
<comment type="caution">
    <text evidence="1">The sequence shown here is derived from an EMBL/GenBank/DDBJ whole genome shotgun (WGS) entry which is preliminary data.</text>
</comment>
<dbReference type="EMBL" id="APMP01000010">
    <property type="protein sequence ID" value="ENZ82042.1"/>
    <property type="molecule type" value="Genomic_DNA"/>
</dbReference>
<reference evidence="1 2" key="1">
    <citation type="journal article" date="2013" name="Genome Announc.">
        <title>Draft Genome Sequence for Caulobacter sp. Strain OR37, a Bacterium Tolerant to Heavy Metals.</title>
        <authorList>
            <person name="Utturkar S.M."/>
            <person name="Bollmann A."/>
            <person name="Brzoska R.M."/>
            <person name="Klingeman D.M."/>
            <person name="Epstein S.E."/>
            <person name="Palumbo A.V."/>
            <person name="Brown S.D."/>
        </authorList>
    </citation>
    <scope>NUCLEOTIDE SEQUENCE [LARGE SCALE GENOMIC DNA]</scope>
    <source>
        <strain evidence="1 2">OR37</strain>
    </source>
</reference>
<dbReference type="Proteomes" id="UP000013063">
    <property type="component" value="Unassembled WGS sequence"/>
</dbReference>
<gene>
    <name evidence="1" type="ORF">OR37_02086</name>
</gene>